<proteinExistence type="predicted"/>
<organism evidence="3 4">
    <name type="scientific">Prorocentrum cordatum</name>
    <dbReference type="NCBI Taxonomy" id="2364126"/>
    <lineage>
        <taxon>Eukaryota</taxon>
        <taxon>Sar</taxon>
        <taxon>Alveolata</taxon>
        <taxon>Dinophyceae</taxon>
        <taxon>Prorocentrales</taxon>
        <taxon>Prorocentraceae</taxon>
        <taxon>Prorocentrum</taxon>
    </lineage>
</organism>
<evidence type="ECO:0000313" key="4">
    <source>
        <dbReference type="Proteomes" id="UP001189429"/>
    </source>
</evidence>
<name>A0ABN9VW63_9DINO</name>
<comment type="caution">
    <text evidence="3">The sequence shown here is derived from an EMBL/GenBank/DDBJ whole genome shotgun (WGS) entry which is preliminary data.</text>
</comment>
<dbReference type="InterPro" id="IPR004331">
    <property type="entry name" value="SPX_dom"/>
</dbReference>
<protein>
    <recommendedName>
        <fullName evidence="2">SPX domain-containing protein</fullName>
    </recommendedName>
</protein>
<keyword evidence="4" id="KW-1185">Reference proteome</keyword>
<feature type="compositionally biased region" description="Low complexity" evidence="1">
    <location>
        <begin position="261"/>
        <end position="270"/>
    </location>
</feature>
<sequence>MKFATELRRHRVPEYGDHCLEYELMREALKRGEQEVVKRGEPELIVRSFCQTLSAQVKRVHAFSLGILKAILERARLLGSPELFSETAWMQLVSEVDRFQSFAWYNCEGVRMIIEELGEKFGPSVAKQLGACGLRRSPLVDGTDIDLWLRVPARRCAELSEGGKRPPQLEFWLQEFMVGCSRASAKIAGQRLLEFWTRGYSQKVTLAVRNTFLELSDGGEACRHGPRRAQSLPPRALAGAGDGPRGEGLERRSAGDSPGTAGARAGARGG</sequence>
<feature type="domain" description="SPX" evidence="2">
    <location>
        <begin position="1"/>
        <end position="131"/>
    </location>
</feature>
<dbReference type="Proteomes" id="UP001189429">
    <property type="component" value="Unassembled WGS sequence"/>
</dbReference>
<dbReference type="PROSITE" id="PS51382">
    <property type="entry name" value="SPX"/>
    <property type="match status" value="1"/>
</dbReference>
<accession>A0ABN9VW63</accession>
<evidence type="ECO:0000259" key="2">
    <source>
        <dbReference type="PROSITE" id="PS51382"/>
    </source>
</evidence>
<feature type="compositionally biased region" description="Basic and acidic residues" evidence="1">
    <location>
        <begin position="244"/>
        <end position="254"/>
    </location>
</feature>
<reference evidence="3" key="1">
    <citation type="submission" date="2023-10" db="EMBL/GenBank/DDBJ databases">
        <authorList>
            <person name="Chen Y."/>
            <person name="Shah S."/>
            <person name="Dougan E. K."/>
            <person name="Thang M."/>
            <person name="Chan C."/>
        </authorList>
    </citation>
    <scope>NUCLEOTIDE SEQUENCE [LARGE SCALE GENOMIC DNA]</scope>
</reference>
<dbReference type="EMBL" id="CAUYUJ010017642">
    <property type="protein sequence ID" value="CAK0876587.1"/>
    <property type="molecule type" value="Genomic_DNA"/>
</dbReference>
<gene>
    <name evidence="3" type="ORF">PCOR1329_LOCUS60893</name>
</gene>
<evidence type="ECO:0000256" key="1">
    <source>
        <dbReference type="SAM" id="MobiDB-lite"/>
    </source>
</evidence>
<feature type="region of interest" description="Disordered" evidence="1">
    <location>
        <begin position="223"/>
        <end position="270"/>
    </location>
</feature>
<evidence type="ECO:0000313" key="3">
    <source>
        <dbReference type="EMBL" id="CAK0876587.1"/>
    </source>
</evidence>
<feature type="non-terminal residue" evidence="3">
    <location>
        <position position="270"/>
    </location>
</feature>